<feature type="compositionally biased region" description="Low complexity" evidence="1">
    <location>
        <begin position="351"/>
        <end position="369"/>
    </location>
</feature>
<organism evidence="2 3">
    <name type="scientific">Hebeloma cylindrosporum</name>
    <dbReference type="NCBI Taxonomy" id="76867"/>
    <lineage>
        <taxon>Eukaryota</taxon>
        <taxon>Fungi</taxon>
        <taxon>Dikarya</taxon>
        <taxon>Basidiomycota</taxon>
        <taxon>Agaricomycotina</taxon>
        <taxon>Agaricomycetes</taxon>
        <taxon>Agaricomycetidae</taxon>
        <taxon>Agaricales</taxon>
        <taxon>Agaricineae</taxon>
        <taxon>Hymenogastraceae</taxon>
        <taxon>Hebeloma</taxon>
    </lineage>
</organism>
<feature type="compositionally biased region" description="Low complexity" evidence="1">
    <location>
        <begin position="381"/>
        <end position="408"/>
    </location>
</feature>
<keyword evidence="3" id="KW-1185">Reference proteome</keyword>
<dbReference type="OrthoDB" id="3255924at2759"/>
<feature type="compositionally biased region" description="Polar residues" evidence="1">
    <location>
        <begin position="141"/>
        <end position="153"/>
    </location>
</feature>
<dbReference type="AlphaFoldDB" id="A0A0C3BJ40"/>
<dbReference type="EMBL" id="KN831803">
    <property type="protein sequence ID" value="KIM36720.1"/>
    <property type="molecule type" value="Genomic_DNA"/>
</dbReference>
<evidence type="ECO:0000313" key="3">
    <source>
        <dbReference type="Proteomes" id="UP000053424"/>
    </source>
</evidence>
<protein>
    <submittedName>
        <fullName evidence="2">Uncharacterized protein</fullName>
    </submittedName>
</protein>
<sequence>MASPFSWSDTVHIAFGSCLPCLKPTPTTTAEDLDESQNHNPAINRIPRARPDELQGLLADPDTDIEAERMSLHSNPGRQRNRNKKKRRGKQNDGKRHRITLFGYDLFGHAAPPPIQLPDDADDALYGDSGGRRRGVARQKSVATAHSTASTFDSDAAPLDSEAIAAMSSPSAIEAAAQAAADAEALRLKEKEERRKRRREKKELKRVAEALARQGVVGDGEGEDFEGFQGSGATNTGYPRIPNMTLEPTSDSGSGSALSGSTRDGFGRFVSAPAPPPGPYIPPTQDDEDEAADLDGGTYARRAPRGGPGADRSGGGSDSRSRTSASMSDRAHQFPDPRNVLAHLKANAHTPSRLSSPSQPPSQSQPELGEQQKKRSKKSKSASSRTTRSHSSTTASQSPSLASPSLPAFPAEVQEVVSPSTVEQGQGFFDLEDELPVRNNTSAPQVDVPKIGAEFPSTRIGGGGFPMTGFGGGGARKPRDFGAFLARRGDDDGIDGL</sequence>
<feature type="compositionally biased region" description="Gly residues" evidence="1">
    <location>
        <begin position="306"/>
        <end position="317"/>
    </location>
</feature>
<feature type="region of interest" description="Disordered" evidence="1">
    <location>
        <begin position="69"/>
        <end position="95"/>
    </location>
</feature>
<reference evidence="3" key="2">
    <citation type="submission" date="2015-01" db="EMBL/GenBank/DDBJ databases">
        <title>Evolutionary Origins and Diversification of the Mycorrhizal Mutualists.</title>
        <authorList>
            <consortium name="DOE Joint Genome Institute"/>
            <consortium name="Mycorrhizal Genomics Consortium"/>
            <person name="Kohler A."/>
            <person name="Kuo A."/>
            <person name="Nagy L.G."/>
            <person name="Floudas D."/>
            <person name="Copeland A."/>
            <person name="Barry K.W."/>
            <person name="Cichocki N."/>
            <person name="Veneault-Fourrey C."/>
            <person name="LaButti K."/>
            <person name="Lindquist E.A."/>
            <person name="Lipzen A."/>
            <person name="Lundell T."/>
            <person name="Morin E."/>
            <person name="Murat C."/>
            <person name="Riley R."/>
            <person name="Ohm R."/>
            <person name="Sun H."/>
            <person name="Tunlid A."/>
            <person name="Henrissat B."/>
            <person name="Grigoriev I.V."/>
            <person name="Hibbett D.S."/>
            <person name="Martin F."/>
        </authorList>
    </citation>
    <scope>NUCLEOTIDE SEQUENCE [LARGE SCALE GENOMIC DNA]</scope>
    <source>
        <strain evidence="3">h7</strain>
    </source>
</reference>
<evidence type="ECO:0000313" key="2">
    <source>
        <dbReference type="EMBL" id="KIM36720.1"/>
    </source>
</evidence>
<proteinExistence type="predicted"/>
<gene>
    <name evidence="2" type="ORF">M413DRAFT_449055</name>
</gene>
<evidence type="ECO:0000256" key="1">
    <source>
        <dbReference type="SAM" id="MobiDB-lite"/>
    </source>
</evidence>
<feature type="compositionally biased region" description="Low complexity" evidence="1">
    <location>
        <begin position="250"/>
        <end position="261"/>
    </location>
</feature>
<feature type="region of interest" description="Disordered" evidence="1">
    <location>
        <begin position="28"/>
        <end position="55"/>
    </location>
</feature>
<feature type="compositionally biased region" description="Basic residues" evidence="1">
    <location>
        <begin position="79"/>
        <end position="95"/>
    </location>
</feature>
<feature type="compositionally biased region" description="Pro residues" evidence="1">
    <location>
        <begin position="273"/>
        <end position="282"/>
    </location>
</feature>
<accession>A0A0C3BJ40</accession>
<dbReference type="HOGENOM" id="CLU_047147_0_0_1"/>
<name>A0A0C3BJ40_HEBCY</name>
<reference evidence="2 3" key="1">
    <citation type="submission" date="2014-04" db="EMBL/GenBank/DDBJ databases">
        <authorList>
            <consortium name="DOE Joint Genome Institute"/>
            <person name="Kuo A."/>
            <person name="Gay G."/>
            <person name="Dore J."/>
            <person name="Kohler A."/>
            <person name="Nagy L.G."/>
            <person name="Floudas D."/>
            <person name="Copeland A."/>
            <person name="Barry K.W."/>
            <person name="Cichocki N."/>
            <person name="Veneault-Fourrey C."/>
            <person name="LaButti K."/>
            <person name="Lindquist E.A."/>
            <person name="Lipzen A."/>
            <person name="Lundell T."/>
            <person name="Morin E."/>
            <person name="Murat C."/>
            <person name="Sun H."/>
            <person name="Tunlid A."/>
            <person name="Henrissat B."/>
            <person name="Grigoriev I.V."/>
            <person name="Hibbett D.S."/>
            <person name="Martin F."/>
            <person name="Nordberg H.P."/>
            <person name="Cantor M.N."/>
            <person name="Hua S.X."/>
        </authorList>
    </citation>
    <scope>NUCLEOTIDE SEQUENCE [LARGE SCALE GENOMIC DNA]</scope>
    <source>
        <strain evidence="3">h7</strain>
    </source>
</reference>
<feature type="region of interest" description="Disordered" evidence="1">
    <location>
        <begin position="191"/>
        <end position="421"/>
    </location>
</feature>
<dbReference type="Proteomes" id="UP000053424">
    <property type="component" value="Unassembled WGS sequence"/>
</dbReference>
<feature type="region of interest" description="Disordered" evidence="1">
    <location>
        <begin position="113"/>
        <end position="154"/>
    </location>
</feature>